<dbReference type="GO" id="GO:0019867">
    <property type="term" value="C:outer membrane"/>
    <property type="evidence" value="ECO:0007669"/>
    <property type="project" value="InterPro"/>
</dbReference>
<evidence type="ECO:0000313" key="9">
    <source>
        <dbReference type="EMBL" id="TYP75994.1"/>
    </source>
</evidence>
<evidence type="ECO:0000256" key="5">
    <source>
        <dbReference type="ARBA" id="ARBA00022737"/>
    </source>
</evidence>
<dbReference type="GO" id="GO:0071709">
    <property type="term" value="P:membrane assembly"/>
    <property type="evidence" value="ECO:0007669"/>
    <property type="project" value="InterPro"/>
</dbReference>
<evidence type="ECO:0000256" key="2">
    <source>
        <dbReference type="ARBA" id="ARBA00022452"/>
    </source>
</evidence>
<gene>
    <name evidence="9" type="ORF">BD809_102207</name>
</gene>
<evidence type="ECO:0000256" key="6">
    <source>
        <dbReference type="ARBA" id="ARBA00023136"/>
    </source>
</evidence>
<evidence type="ECO:0000259" key="8">
    <source>
        <dbReference type="PROSITE" id="PS51779"/>
    </source>
</evidence>
<keyword evidence="6" id="KW-0472">Membrane</keyword>
<evidence type="ECO:0000256" key="1">
    <source>
        <dbReference type="ARBA" id="ARBA00004370"/>
    </source>
</evidence>
<dbReference type="InterPro" id="IPR034746">
    <property type="entry name" value="POTRA"/>
</dbReference>
<comment type="subcellular location">
    <subcellularLocation>
        <location evidence="1">Membrane</location>
    </subcellularLocation>
</comment>
<evidence type="ECO:0000256" key="7">
    <source>
        <dbReference type="ARBA" id="ARBA00023237"/>
    </source>
</evidence>
<keyword evidence="5" id="KW-0677">Repeat</keyword>
<dbReference type="InterPro" id="IPR023707">
    <property type="entry name" value="OM_assembly_BamA"/>
</dbReference>
<dbReference type="PIRSF" id="PIRSF006076">
    <property type="entry name" value="OM_assembly_OMP85"/>
    <property type="match status" value="1"/>
</dbReference>
<dbReference type="PANTHER" id="PTHR12815">
    <property type="entry name" value="SORTING AND ASSEMBLY MACHINERY SAMM50 PROTEIN FAMILY MEMBER"/>
    <property type="match status" value="1"/>
</dbReference>
<organism evidence="9 10">
    <name type="scientific">Aquimarina intermedia</name>
    <dbReference type="NCBI Taxonomy" id="350814"/>
    <lineage>
        <taxon>Bacteria</taxon>
        <taxon>Pseudomonadati</taxon>
        <taxon>Bacteroidota</taxon>
        <taxon>Flavobacteriia</taxon>
        <taxon>Flavobacteriales</taxon>
        <taxon>Flavobacteriaceae</taxon>
        <taxon>Aquimarina</taxon>
    </lineage>
</organism>
<sequence>MEKLVISLVNKKTKKLPVTYFVLLTFLLSTLSLSAQSLPGINGKEYTIGDITVTGTTTYNENTVITFTGLKNGERIFLPGDRISKVIKKLWDLELFSDINLFITKIEGDVAYLELNIQEVPELNNVRLEGVKKRKAEDLKKDNGLNKGIKVTENLITTTRNFIINKYKKDGFLNTKVVVNTTPVEDTVPTNKVNMLVRIDKGDKVKVDNINIVGNEQLSDAKLKRAMKNTKEKKFWRLWKRSKFIQSDYQDDKDALVLKYKEKGYRDARIISDTLIVEDDDDITLNLTVEEGNKHYFGDIRFLGNSVYTDAQLARQLVIQKGDVYNGVLLEKQIADNTKPDANDLTNLYQNNGYLFSSIDAVETKIQNDTIDFEIRIREGKLVHFDKITVTGNDKTNDHVVYRILRTKPGERYSKELVVRTVREIGQLGFFDPEQLEPQFQNPDPNAGTIDINYPVVEKGASQIELQGGFGGGGFVGTLGLAFNNFSIKNIFNKEAYSPLPMGDGQTLRLRAQASRFYQTYSLSFIEPWLGGKKPYQFSTSFSHTIQFLFDQRTRDVSKDQKFFITGGSIGIAKRLNWPDNYFTLSQAVSIQHYNLQNYNTGLFTFGNGSANNLAYTIGINRNNTSVNPIFPTGGSEFNLVAKLTLPYSLFDGVDYSELAEERNTIESEQDALRDQGNTEQANIGISLLQDRIGEIDQERFKWLEYYKIKFDASWYTALFRIGNQPLVLKTSAEYGFLGAYNNNRGNVPFERYYLGGDGLGATSLDGREVVALRGYPNQSLIPLSRANSTDFENDGATIYNKYSLELRYPITLKPSASIYMLGFLEGGASYDSFRGFNPFQLNRSAGAGLRIFMPAFGLLGIDFGYGFDPIPGTNDSNGWETHFIIGQQF</sequence>
<dbReference type="Pfam" id="PF07244">
    <property type="entry name" value="POTRA"/>
    <property type="match status" value="3"/>
</dbReference>
<dbReference type="InterPro" id="IPR039910">
    <property type="entry name" value="D15-like"/>
</dbReference>
<protein>
    <submittedName>
        <fullName evidence="9">Beta-barrel assembly machine subunit BamA</fullName>
    </submittedName>
</protein>
<keyword evidence="4" id="KW-0732">Signal</keyword>
<evidence type="ECO:0000256" key="3">
    <source>
        <dbReference type="ARBA" id="ARBA00022692"/>
    </source>
</evidence>
<proteinExistence type="predicted"/>
<reference evidence="9 10" key="1">
    <citation type="submission" date="2019-07" db="EMBL/GenBank/DDBJ databases">
        <title>Genomic Encyclopedia of Archaeal and Bacterial Type Strains, Phase II (KMG-II): from individual species to whole genera.</title>
        <authorList>
            <person name="Goeker M."/>
        </authorList>
    </citation>
    <scope>NUCLEOTIDE SEQUENCE [LARGE SCALE GENOMIC DNA]</scope>
    <source>
        <strain evidence="9 10">DSM 17527</strain>
    </source>
</reference>
<dbReference type="Gene3D" id="2.40.160.50">
    <property type="entry name" value="membrane protein fhac: a member of the omp85/tpsb transporter family"/>
    <property type="match status" value="1"/>
</dbReference>
<keyword evidence="2" id="KW-1134">Transmembrane beta strand</keyword>
<keyword evidence="3" id="KW-0812">Transmembrane</keyword>
<comment type="caution">
    <text evidence="9">The sequence shown here is derived from an EMBL/GenBank/DDBJ whole genome shotgun (WGS) entry which is preliminary data.</text>
</comment>
<name>A0A5S5C9G9_9FLAO</name>
<feature type="domain" description="POTRA" evidence="8">
    <location>
        <begin position="205"/>
        <end position="292"/>
    </location>
</feature>
<dbReference type="PANTHER" id="PTHR12815:SF47">
    <property type="entry name" value="TRANSLOCATION AND ASSEMBLY MODULE SUBUNIT TAMA"/>
    <property type="match status" value="1"/>
</dbReference>
<dbReference type="Gene3D" id="3.10.20.310">
    <property type="entry name" value="membrane protein fhac"/>
    <property type="match status" value="5"/>
</dbReference>
<dbReference type="InterPro" id="IPR000184">
    <property type="entry name" value="Bac_surfAg_D15"/>
</dbReference>
<feature type="domain" description="POTRA" evidence="8">
    <location>
        <begin position="295"/>
        <end position="380"/>
    </location>
</feature>
<dbReference type="AlphaFoldDB" id="A0A5S5C9G9"/>
<dbReference type="PROSITE" id="PS51779">
    <property type="entry name" value="POTRA"/>
    <property type="match status" value="2"/>
</dbReference>
<accession>A0A5S5C9G9</accession>
<keyword evidence="10" id="KW-1185">Reference proteome</keyword>
<keyword evidence="7" id="KW-0998">Cell outer membrane</keyword>
<dbReference type="Pfam" id="PF01103">
    <property type="entry name" value="Omp85"/>
    <property type="match status" value="1"/>
</dbReference>
<evidence type="ECO:0000313" key="10">
    <source>
        <dbReference type="Proteomes" id="UP000324376"/>
    </source>
</evidence>
<dbReference type="InterPro" id="IPR010827">
    <property type="entry name" value="BamA/TamA_POTRA"/>
</dbReference>
<dbReference type="EMBL" id="VNHU01000002">
    <property type="protein sequence ID" value="TYP75994.1"/>
    <property type="molecule type" value="Genomic_DNA"/>
</dbReference>
<dbReference type="Proteomes" id="UP000324376">
    <property type="component" value="Unassembled WGS sequence"/>
</dbReference>
<evidence type="ECO:0000256" key="4">
    <source>
        <dbReference type="ARBA" id="ARBA00022729"/>
    </source>
</evidence>